<organism evidence="15 16">
    <name type="scientific">Paramecium primaurelia</name>
    <dbReference type="NCBI Taxonomy" id="5886"/>
    <lineage>
        <taxon>Eukaryota</taxon>
        <taxon>Sar</taxon>
        <taxon>Alveolata</taxon>
        <taxon>Ciliophora</taxon>
        <taxon>Intramacronucleata</taxon>
        <taxon>Oligohymenophorea</taxon>
        <taxon>Peniculida</taxon>
        <taxon>Parameciidae</taxon>
        <taxon>Paramecium</taxon>
    </lineage>
</organism>
<comment type="catalytic activity">
    <reaction evidence="1">
        <text>Thiol-dependent hydrolysis of ester, thioester, amide, peptide and isopeptide bonds formed by the C-terminal Gly of ubiquitin (a 76-residue protein attached to proteins as an intracellular targeting signal).</text>
        <dbReference type="EC" id="3.4.19.12"/>
    </reaction>
</comment>
<dbReference type="GO" id="GO:0006508">
    <property type="term" value="P:proteolysis"/>
    <property type="evidence" value="ECO:0007669"/>
    <property type="project" value="UniProtKB-KW"/>
</dbReference>
<dbReference type="InterPro" id="IPR028889">
    <property type="entry name" value="USP"/>
</dbReference>
<dbReference type="PROSITE" id="PS51283">
    <property type="entry name" value="DUSP"/>
    <property type="match status" value="1"/>
</dbReference>
<keyword evidence="16" id="KW-1185">Reference proteome</keyword>
<evidence type="ECO:0000259" key="12">
    <source>
        <dbReference type="PROSITE" id="PS50235"/>
    </source>
</evidence>
<dbReference type="InterPro" id="IPR050185">
    <property type="entry name" value="Ub_carboxyl-term_hydrolase"/>
</dbReference>
<dbReference type="InterPro" id="IPR018200">
    <property type="entry name" value="USP_CS"/>
</dbReference>
<dbReference type="Proteomes" id="UP000688137">
    <property type="component" value="Unassembled WGS sequence"/>
</dbReference>
<dbReference type="EC" id="3.4.19.12" evidence="3"/>
<dbReference type="GO" id="GO:0004843">
    <property type="term" value="F:cysteine-type deubiquitinase activity"/>
    <property type="evidence" value="ECO:0007669"/>
    <property type="project" value="UniProtKB-EC"/>
</dbReference>
<evidence type="ECO:0000259" key="14">
    <source>
        <dbReference type="PROSITE" id="PS51283"/>
    </source>
</evidence>
<keyword evidence="6 11" id="KW-0863">Zinc-finger</keyword>
<feature type="domain" description="DUSP" evidence="14">
    <location>
        <begin position="17"/>
        <end position="144"/>
    </location>
</feature>
<dbReference type="PROSITE" id="PS50865">
    <property type="entry name" value="ZF_MYND_2"/>
    <property type="match status" value="1"/>
</dbReference>
<evidence type="ECO:0000256" key="9">
    <source>
        <dbReference type="ARBA" id="ARBA00022807"/>
    </source>
</evidence>
<dbReference type="EMBL" id="CAJJDM010000022">
    <property type="protein sequence ID" value="CAD8056196.1"/>
    <property type="molecule type" value="Genomic_DNA"/>
</dbReference>
<evidence type="ECO:0000256" key="8">
    <source>
        <dbReference type="ARBA" id="ARBA00022801"/>
    </source>
</evidence>
<evidence type="ECO:0000256" key="7">
    <source>
        <dbReference type="ARBA" id="ARBA00022786"/>
    </source>
</evidence>
<evidence type="ECO:0000256" key="4">
    <source>
        <dbReference type="ARBA" id="ARBA00022670"/>
    </source>
</evidence>
<evidence type="ECO:0000256" key="1">
    <source>
        <dbReference type="ARBA" id="ARBA00000707"/>
    </source>
</evidence>
<evidence type="ECO:0000313" key="15">
    <source>
        <dbReference type="EMBL" id="CAD8056196.1"/>
    </source>
</evidence>
<feature type="domain" description="MYND-type" evidence="13">
    <location>
        <begin position="304"/>
        <end position="341"/>
    </location>
</feature>
<keyword evidence="5" id="KW-0479">Metal-binding</keyword>
<keyword evidence="7" id="KW-0833">Ubl conjugation pathway</keyword>
<evidence type="ECO:0000256" key="5">
    <source>
        <dbReference type="ARBA" id="ARBA00022723"/>
    </source>
</evidence>
<gene>
    <name evidence="15" type="ORF">PPRIM_AZ9-3.1.T0240190</name>
</gene>
<dbReference type="PROSITE" id="PS50235">
    <property type="entry name" value="USP_3"/>
    <property type="match status" value="1"/>
</dbReference>
<feature type="domain" description="USP" evidence="12">
    <location>
        <begin position="365"/>
        <end position="975"/>
    </location>
</feature>
<proteinExistence type="inferred from homology"/>
<evidence type="ECO:0000313" key="16">
    <source>
        <dbReference type="Proteomes" id="UP000688137"/>
    </source>
</evidence>
<keyword evidence="4" id="KW-0645">Protease</keyword>
<accession>A0A8S1KU08</accession>
<evidence type="ECO:0000259" key="13">
    <source>
        <dbReference type="PROSITE" id="PS50865"/>
    </source>
</evidence>
<evidence type="ECO:0000256" key="3">
    <source>
        <dbReference type="ARBA" id="ARBA00012759"/>
    </source>
</evidence>
<dbReference type="GO" id="GO:0008270">
    <property type="term" value="F:zinc ion binding"/>
    <property type="evidence" value="ECO:0007669"/>
    <property type="project" value="UniProtKB-KW"/>
</dbReference>
<dbReference type="AlphaFoldDB" id="A0A8S1KU08"/>
<dbReference type="PANTHER" id="PTHR21646:SF24">
    <property type="entry name" value="UBIQUITIN CARBOXYL-TERMINAL HYDROLASE"/>
    <property type="match status" value="1"/>
</dbReference>
<dbReference type="Pfam" id="PF00443">
    <property type="entry name" value="UCH"/>
    <property type="match status" value="1"/>
</dbReference>
<evidence type="ECO:0000256" key="6">
    <source>
        <dbReference type="ARBA" id="ARBA00022771"/>
    </source>
</evidence>
<dbReference type="OMA" id="LNAENTW"/>
<name>A0A8S1KU08_PARPR</name>
<evidence type="ECO:0000256" key="11">
    <source>
        <dbReference type="PROSITE-ProRule" id="PRU00134"/>
    </source>
</evidence>
<dbReference type="PANTHER" id="PTHR21646">
    <property type="entry name" value="UBIQUITIN CARBOXYL-TERMINAL HYDROLASE"/>
    <property type="match status" value="1"/>
</dbReference>
<sequence length="993" mass="117282">MQEEKLNEIQVSQHTADKLKKQALEYKRLQETFNKRFSSDANTQFYVLSLKWLNQWKQYVSYDEIVANKAPSKYFGRITLERINDDLEDDVQKCFKYYPINNHPWNTYMKQGLQENVDYVVIDKDIWEFFTSYHPGIAIIRTSNGNGKDKQVAVNLLRFKSVLLYPSIIKSISFDRMYRQTFDSEIMQVDRNMEFKDYYALIQRTVHTFSGNFAKDNNVRIWRYVTDQKDPYKALFNDIYKQVSELENSDDMCFDFKGELLTYQQYQTIEDIGIIDNNLIIFEFKDDFKPWCIRNQAVQIEGKCEYCHNFKVLSFPCICRKVAYCKEECKQNDYNYHSSRCEKHGSDDESIKSLTLTTTSMKGIVGLSNLGNTCFMNSGTQCISNSYPLVEYFLKNLYFDEINMDNPLGTQGQLVKKVGSLIKKMWCGDRQTITPTNYKKAVGQFQPMFKGFHQHDSSELITFVLDGIHEDLNRVKKKPYVETKDYDGRSDFVVAKESWLNHLARNQSIIVDLMHGQYKSTLKCPNCQQFSITFDPYLMVQLGIPSQKKRTISFKFYKDLFQSTLITIQFDKNKNIILKEYLKILGEELKVDHQYLFGYIANMYTSFDFLDENKSIVDIRKSAKRSQLCFRQLTNQEIQMQKKFPIQFSNKYFEQQYKKSYQQSGVIIVDGQMTLKQVHLQIFTHLNQLFSEHEQLDYEKQVLNQYYALVYKTNQNYWNPCAFCNSKNCNDCEVKFDDETVEEVKNRVLKVDYQCNFEIIILWKQSPFKQIKLPDIFDHYFKTNRLEMQENNQRNQMSSSMNSNSQQGSVSLYDCLQYSQQPEQLNAENTWYCQVCKEHVQAFKSMQIYKAPQILIFTLKRFKASNRLFKQKLETLVDFPINNLDMTDYVINSRTPFEYHNENETNNGENNKQKVIYDLYAVSNHFGGLGGGHYTAYAKNKFTNKWYNFDDSMVSEINETSIISKSAYVLCYQLRTDDSNNCQEKTMQSIIQE</sequence>
<dbReference type="InterPro" id="IPR001394">
    <property type="entry name" value="Peptidase_C19_UCH"/>
</dbReference>
<evidence type="ECO:0000256" key="10">
    <source>
        <dbReference type="ARBA" id="ARBA00022833"/>
    </source>
</evidence>
<dbReference type="PROSITE" id="PS00973">
    <property type="entry name" value="USP_2"/>
    <property type="match status" value="1"/>
</dbReference>
<dbReference type="PROSITE" id="PS01360">
    <property type="entry name" value="ZF_MYND_1"/>
    <property type="match status" value="1"/>
</dbReference>
<keyword evidence="8" id="KW-0378">Hydrolase</keyword>
<protein>
    <recommendedName>
        <fullName evidence="3">ubiquitinyl hydrolase 1</fullName>
        <ecNumber evidence="3">3.4.19.12</ecNumber>
    </recommendedName>
</protein>
<reference evidence="15" key="1">
    <citation type="submission" date="2021-01" db="EMBL/GenBank/DDBJ databases">
        <authorList>
            <consortium name="Genoscope - CEA"/>
            <person name="William W."/>
        </authorList>
    </citation>
    <scope>NUCLEOTIDE SEQUENCE</scope>
</reference>
<dbReference type="Pfam" id="PF06337">
    <property type="entry name" value="DUSP"/>
    <property type="match status" value="1"/>
</dbReference>
<keyword evidence="9" id="KW-0788">Thiol protease</keyword>
<comment type="caution">
    <text evidence="15">The sequence shown here is derived from an EMBL/GenBank/DDBJ whole genome shotgun (WGS) entry which is preliminary data.</text>
</comment>
<dbReference type="InterPro" id="IPR006615">
    <property type="entry name" value="Pept_C19_DUSP"/>
</dbReference>
<evidence type="ECO:0000256" key="2">
    <source>
        <dbReference type="ARBA" id="ARBA00009085"/>
    </source>
</evidence>
<dbReference type="InterPro" id="IPR002893">
    <property type="entry name" value="Znf_MYND"/>
</dbReference>
<dbReference type="GO" id="GO:0016579">
    <property type="term" value="P:protein deubiquitination"/>
    <property type="evidence" value="ECO:0007669"/>
    <property type="project" value="InterPro"/>
</dbReference>
<comment type="similarity">
    <text evidence="2">Belongs to the peptidase C19 family.</text>
</comment>
<keyword evidence="10" id="KW-0862">Zinc</keyword>